<dbReference type="GO" id="GO:0005524">
    <property type="term" value="F:ATP binding"/>
    <property type="evidence" value="ECO:0007669"/>
    <property type="project" value="UniProtKB-KW"/>
</dbReference>
<dbReference type="PANTHER" id="PTHR15004">
    <property type="entry name" value="GLUTAMYL-TRNA(GLN) AMIDOTRANSFERASE SUBUNIT C, MITOCHONDRIAL"/>
    <property type="match status" value="1"/>
</dbReference>
<dbReference type="GO" id="GO:0050566">
    <property type="term" value="F:asparaginyl-tRNA synthase (glutamine-hydrolyzing) activity"/>
    <property type="evidence" value="ECO:0007669"/>
    <property type="project" value="RHEA"/>
</dbReference>
<dbReference type="NCBIfam" id="TIGR00135">
    <property type="entry name" value="gatC"/>
    <property type="match status" value="1"/>
</dbReference>
<dbReference type="Proteomes" id="UP000178977">
    <property type="component" value="Unassembled WGS sequence"/>
</dbReference>
<comment type="catalytic activity">
    <reaction evidence="1">
        <text>L-glutamyl-tRNA(Gln) + L-glutamine + ATP + H2O = L-glutaminyl-tRNA(Gln) + L-glutamate + ADP + phosphate + H(+)</text>
        <dbReference type="Rhea" id="RHEA:17521"/>
        <dbReference type="Rhea" id="RHEA-COMP:9681"/>
        <dbReference type="Rhea" id="RHEA-COMP:9684"/>
        <dbReference type="ChEBI" id="CHEBI:15377"/>
        <dbReference type="ChEBI" id="CHEBI:15378"/>
        <dbReference type="ChEBI" id="CHEBI:29985"/>
        <dbReference type="ChEBI" id="CHEBI:30616"/>
        <dbReference type="ChEBI" id="CHEBI:43474"/>
        <dbReference type="ChEBI" id="CHEBI:58359"/>
        <dbReference type="ChEBI" id="CHEBI:78520"/>
        <dbReference type="ChEBI" id="CHEBI:78521"/>
        <dbReference type="ChEBI" id="CHEBI:456216"/>
    </reaction>
</comment>
<dbReference type="Gene3D" id="1.10.20.60">
    <property type="entry name" value="Glu-tRNAGln amidotransferase C subunit, N-terminal domain"/>
    <property type="match status" value="1"/>
</dbReference>
<dbReference type="InterPro" id="IPR003837">
    <property type="entry name" value="GatC"/>
</dbReference>
<name>A0A1G2L9W0_9BACT</name>
<gene>
    <name evidence="1" type="primary">gatC</name>
    <name evidence="2" type="ORF">A3A44_00190</name>
</gene>
<dbReference type="SUPFAM" id="SSF141000">
    <property type="entry name" value="Glu-tRNAGln amidotransferase C subunit"/>
    <property type="match status" value="1"/>
</dbReference>
<accession>A0A1G2L9W0</accession>
<evidence type="ECO:0000313" key="3">
    <source>
        <dbReference type="Proteomes" id="UP000178977"/>
    </source>
</evidence>
<dbReference type="STRING" id="1802281.A3A44_00190"/>
<dbReference type="GO" id="GO:0006412">
    <property type="term" value="P:translation"/>
    <property type="evidence" value="ECO:0007669"/>
    <property type="project" value="UniProtKB-UniRule"/>
</dbReference>
<keyword evidence="1" id="KW-0067">ATP-binding</keyword>
<dbReference type="EC" id="6.3.5.-" evidence="1"/>
<dbReference type="GO" id="GO:0070681">
    <property type="term" value="P:glutaminyl-tRNAGln biosynthesis via transamidation"/>
    <property type="evidence" value="ECO:0007669"/>
    <property type="project" value="TreeGrafter"/>
</dbReference>
<dbReference type="AlphaFoldDB" id="A0A1G2L9W0"/>
<dbReference type="PANTHER" id="PTHR15004:SF0">
    <property type="entry name" value="GLUTAMYL-TRNA(GLN) AMIDOTRANSFERASE SUBUNIT C, MITOCHONDRIAL"/>
    <property type="match status" value="1"/>
</dbReference>
<dbReference type="GO" id="GO:0006450">
    <property type="term" value="P:regulation of translational fidelity"/>
    <property type="evidence" value="ECO:0007669"/>
    <property type="project" value="InterPro"/>
</dbReference>
<dbReference type="EMBL" id="MHQT01000041">
    <property type="protein sequence ID" value="OHA08408.1"/>
    <property type="molecule type" value="Genomic_DNA"/>
</dbReference>
<organism evidence="2 3">
    <name type="scientific">Candidatus Sungbacteria bacterium RIFCSPLOWO2_01_FULL_60_25</name>
    <dbReference type="NCBI Taxonomy" id="1802281"/>
    <lineage>
        <taxon>Bacteria</taxon>
        <taxon>Candidatus Sungiibacteriota</taxon>
    </lineage>
</organism>
<keyword evidence="1" id="KW-0547">Nucleotide-binding</keyword>
<keyword evidence="1" id="KW-0648">Protein biosynthesis</keyword>
<comment type="catalytic activity">
    <reaction evidence="1">
        <text>L-aspartyl-tRNA(Asn) + L-glutamine + ATP + H2O = L-asparaginyl-tRNA(Asn) + L-glutamate + ADP + phosphate + 2 H(+)</text>
        <dbReference type="Rhea" id="RHEA:14513"/>
        <dbReference type="Rhea" id="RHEA-COMP:9674"/>
        <dbReference type="Rhea" id="RHEA-COMP:9677"/>
        <dbReference type="ChEBI" id="CHEBI:15377"/>
        <dbReference type="ChEBI" id="CHEBI:15378"/>
        <dbReference type="ChEBI" id="CHEBI:29985"/>
        <dbReference type="ChEBI" id="CHEBI:30616"/>
        <dbReference type="ChEBI" id="CHEBI:43474"/>
        <dbReference type="ChEBI" id="CHEBI:58359"/>
        <dbReference type="ChEBI" id="CHEBI:78515"/>
        <dbReference type="ChEBI" id="CHEBI:78516"/>
        <dbReference type="ChEBI" id="CHEBI:456216"/>
    </reaction>
</comment>
<keyword evidence="1" id="KW-0436">Ligase</keyword>
<protein>
    <recommendedName>
        <fullName evidence="1">Aspartyl/glutamyl-tRNA(Asn/Gln) amidotransferase subunit C</fullName>
        <shortName evidence="1">Asp/Glu-ADT subunit C</shortName>
        <ecNumber evidence="1">6.3.5.-</ecNumber>
    </recommendedName>
</protein>
<sequence length="100" mass="10660">MISRSDVEHIARLARIALSPGEAERYRRELGKILEFVATLEKADTAAAEPLTGGTDITNALRDDALGATAAERAPGAGLVESAPEHRDGYVVVKAVFERS</sequence>
<comment type="subunit">
    <text evidence="1">Heterotrimer of A, B and C subunits.</text>
</comment>
<dbReference type="GO" id="GO:0050567">
    <property type="term" value="F:glutaminyl-tRNA synthase (glutamine-hydrolyzing) activity"/>
    <property type="evidence" value="ECO:0007669"/>
    <property type="project" value="UniProtKB-UniRule"/>
</dbReference>
<comment type="caution">
    <text evidence="2">The sequence shown here is derived from an EMBL/GenBank/DDBJ whole genome shotgun (WGS) entry which is preliminary data.</text>
</comment>
<comment type="function">
    <text evidence="1">Allows the formation of correctly charged Asn-tRNA(Asn) or Gln-tRNA(Gln) through the transamidation of misacylated Asp-tRNA(Asn) or Glu-tRNA(Gln) in organisms which lack either or both of asparaginyl-tRNA or glutaminyl-tRNA synthetases. The reaction takes place in the presence of glutamine and ATP through an activated phospho-Asp-tRNA(Asn) or phospho-Glu-tRNA(Gln).</text>
</comment>
<evidence type="ECO:0000256" key="1">
    <source>
        <dbReference type="HAMAP-Rule" id="MF_00122"/>
    </source>
</evidence>
<dbReference type="HAMAP" id="MF_00122">
    <property type="entry name" value="GatC"/>
    <property type="match status" value="1"/>
</dbReference>
<proteinExistence type="inferred from homology"/>
<dbReference type="Pfam" id="PF02686">
    <property type="entry name" value="GatC"/>
    <property type="match status" value="1"/>
</dbReference>
<evidence type="ECO:0000313" key="2">
    <source>
        <dbReference type="EMBL" id="OHA08408.1"/>
    </source>
</evidence>
<comment type="similarity">
    <text evidence="1">Belongs to the GatC family.</text>
</comment>
<reference evidence="2 3" key="1">
    <citation type="journal article" date="2016" name="Nat. Commun.">
        <title>Thousands of microbial genomes shed light on interconnected biogeochemical processes in an aquifer system.</title>
        <authorList>
            <person name="Anantharaman K."/>
            <person name="Brown C.T."/>
            <person name="Hug L.A."/>
            <person name="Sharon I."/>
            <person name="Castelle C.J."/>
            <person name="Probst A.J."/>
            <person name="Thomas B.C."/>
            <person name="Singh A."/>
            <person name="Wilkins M.J."/>
            <person name="Karaoz U."/>
            <person name="Brodie E.L."/>
            <person name="Williams K.H."/>
            <person name="Hubbard S.S."/>
            <person name="Banfield J.F."/>
        </authorList>
    </citation>
    <scope>NUCLEOTIDE SEQUENCE [LARGE SCALE GENOMIC DNA]</scope>
</reference>
<dbReference type="InterPro" id="IPR036113">
    <property type="entry name" value="Asp/Glu-ADT_sf_sub_c"/>
</dbReference>